<sequence length="94" mass="10580">MKNNSLKKAVALNYVPSKDEAPQIIAKGSGYVAEKIIEQGKKHDVKIHEDQSLIQLLYQLELNQQIPSELYPIIAEIFAMVYQAERIAGIKKDA</sequence>
<keyword evidence="2" id="KW-1185">Reference proteome</keyword>
<dbReference type="RefSeq" id="WP_069655695.1">
    <property type="nucleotide sequence ID" value="NZ_MIJF01000001.1"/>
</dbReference>
<dbReference type="SUPFAM" id="SSF160544">
    <property type="entry name" value="EscU C-terminal domain-like"/>
    <property type="match status" value="1"/>
</dbReference>
<accession>A0A1D2YXE7</accession>
<dbReference type="STRING" id="337097.BHF71_00290"/>
<dbReference type="Pfam" id="PF01312">
    <property type="entry name" value="Bac_export_2"/>
    <property type="match status" value="1"/>
</dbReference>
<proteinExistence type="predicted"/>
<dbReference type="GO" id="GO:0005886">
    <property type="term" value="C:plasma membrane"/>
    <property type="evidence" value="ECO:0007669"/>
    <property type="project" value="TreeGrafter"/>
</dbReference>
<name>A0A1D2YXE7_9BACI</name>
<comment type="caution">
    <text evidence="1">The sequence shown here is derived from an EMBL/GenBank/DDBJ whole genome shotgun (WGS) entry which is preliminary data.</text>
</comment>
<organism evidence="1 2">
    <name type="scientific">Vulcanibacillus modesticaldus</name>
    <dbReference type="NCBI Taxonomy" id="337097"/>
    <lineage>
        <taxon>Bacteria</taxon>
        <taxon>Bacillati</taxon>
        <taxon>Bacillota</taxon>
        <taxon>Bacilli</taxon>
        <taxon>Bacillales</taxon>
        <taxon>Bacillaceae</taxon>
        <taxon>Vulcanibacillus</taxon>
    </lineage>
</organism>
<dbReference type="EMBL" id="MIJF01000001">
    <property type="protein sequence ID" value="OEG00382.1"/>
    <property type="molecule type" value="Genomic_DNA"/>
</dbReference>
<evidence type="ECO:0000313" key="2">
    <source>
        <dbReference type="Proteomes" id="UP000243739"/>
    </source>
</evidence>
<gene>
    <name evidence="1" type="ORF">BHF71_00290</name>
</gene>
<dbReference type="GO" id="GO:0009306">
    <property type="term" value="P:protein secretion"/>
    <property type="evidence" value="ECO:0007669"/>
    <property type="project" value="InterPro"/>
</dbReference>
<dbReference type="PANTHER" id="PTHR30531">
    <property type="entry name" value="FLAGELLAR BIOSYNTHETIC PROTEIN FLHB"/>
    <property type="match status" value="1"/>
</dbReference>
<dbReference type="OrthoDB" id="5244399at2"/>
<dbReference type="Gene3D" id="3.40.1690.10">
    <property type="entry name" value="secretion proteins EscU"/>
    <property type="match status" value="1"/>
</dbReference>
<dbReference type="InterPro" id="IPR029025">
    <property type="entry name" value="T3SS_substrate_exporter_C"/>
</dbReference>
<protein>
    <recommendedName>
        <fullName evidence="3">FhlB domain-containing protein</fullName>
    </recommendedName>
</protein>
<dbReference type="InterPro" id="IPR006135">
    <property type="entry name" value="T3SS_substrate_exporter"/>
</dbReference>
<reference evidence="1 2" key="1">
    <citation type="submission" date="2016-09" db="EMBL/GenBank/DDBJ databases">
        <title>Draft genome sequence for the type strain of Vulcanibacillus modesticaldus BR, a strictly anaerobic, moderately thermophilic, and nitrate-reducing bacterium from deep sea-hydrothermal vents of the Mid-Atlantic Ridge.</title>
        <authorList>
            <person name="Abin C.A."/>
            <person name="Hollibaugh J.T."/>
        </authorList>
    </citation>
    <scope>NUCLEOTIDE SEQUENCE [LARGE SCALE GENOMIC DNA]</scope>
    <source>
        <strain evidence="1 2">BR</strain>
    </source>
</reference>
<evidence type="ECO:0008006" key="3">
    <source>
        <dbReference type="Google" id="ProtNLM"/>
    </source>
</evidence>
<dbReference type="Proteomes" id="UP000243739">
    <property type="component" value="Unassembled WGS sequence"/>
</dbReference>
<evidence type="ECO:0000313" key="1">
    <source>
        <dbReference type="EMBL" id="OEG00382.1"/>
    </source>
</evidence>
<dbReference type="PANTHER" id="PTHR30531:SF12">
    <property type="entry name" value="FLAGELLAR BIOSYNTHETIC PROTEIN FLHB"/>
    <property type="match status" value="1"/>
</dbReference>
<dbReference type="AlphaFoldDB" id="A0A1D2YXE7"/>